<evidence type="ECO:0000313" key="1">
    <source>
        <dbReference type="EMBL" id="CTQ31535.1"/>
    </source>
</evidence>
<keyword evidence="2" id="KW-1185">Reference proteome</keyword>
<dbReference type="AlphaFoldDB" id="A0A0M6XN38"/>
<dbReference type="PROSITE" id="PS51257">
    <property type="entry name" value="PROKAR_LIPOPROTEIN"/>
    <property type="match status" value="1"/>
</dbReference>
<reference evidence="1 2" key="1">
    <citation type="submission" date="2015-07" db="EMBL/GenBank/DDBJ databases">
        <authorList>
            <person name="Noorani M."/>
        </authorList>
    </citation>
    <scope>NUCLEOTIDE SEQUENCE [LARGE SCALE GENOMIC DNA]</scope>
    <source>
        <strain evidence="1 2">CECT 5088</strain>
    </source>
</reference>
<evidence type="ECO:0008006" key="3">
    <source>
        <dbReference type="Google" id="ProtNLM"/>
    </source>
</evidence>
<dbReference type="EMBL" id="CXPG01000009">
    <property type="protein sequence ID" value="CTQ31535.1"/>
    <property type="molecule type" value="Genomic_DNA"/>
</dbReference>
<accession>A0A0M6XN38</accession>
<sequence length="118" mass="12607">MNPIKMMAPLAVTLVLGACGGGGAVGGGRFDAPVRSFATGPIHSACMRSDRAARSSSLCGCVQATADATLGRSEQARVVAFFRDPHLAQVTRQSDRRGDERFWTRYKQFVSVAERTCA</sequence>
<name>A0A0M6XN38_9RHOB</name>
<gene>
    <name evidence="1" type="ORF">JAN5088_00293</name>
</gene>
<proteinExistence type="predicted"/>
<dbReference type="Proteomes" id="UP000048908">
    <property type="component" value="Unassembled WGS sequence"/>
</dbReference>
<evidence type="ECO:0000313" key="2">
    <source>
        <dbReference type="Proteomes" id="UP000048908"/>
    </source>
</evidence>
<organism evidence="1 2">
    <name type="scientific">Jannaschia rubra</name>
    <dbReference type="NCBI Taxonomy" id="282197"/>
    <lineage>
        <taxon>Bacteria</taxon>
        <taxon>Pseudomonadati</taxon>
        <taxon>Pseudomonadota</taxon>
        <taxon>Alphaproteobacteria</taxon>
        <taxon>Rhodobacterales</taxon>
        <taxon>Roseobacteraceae</taxon>
        <taxon>Jannaschia</taxon>
    </lineage>
</organism>
<dbReference type="RefSeq" id="WP_074962370.1">
    <property type="nucleotide sequence ID" value="NZ_CXPG01000009.1"/>
</dbReference>
<dbReference type="STRING" id="282197.SAMN04488517_101124"/>
<protein>
    <recommendedName>
        <fullName evidence="3">Arginine transporter</fullName>
    </recommendedName>
</protein>